<accession>A0AA35ZMK0</accession>
<evidence type="ECO:0000313" key="2">
    <source>
        <dbReference type="Proteomes" id="UP001177003"/>
    </source>
</evidence>
<evidence type="ECO:0000313" key="1">
    <source>
        <dbReference type="EMBL" id="CAI9294557.1"/>
    </source>
</evidence>
<keyword evidence="2" id="KW-1185">Reference proteome</keyword>
<dbReference type="EMBL" id="OX465083">
    <property type="protein sequence ID" value="CAI9294557.1"/>
    <property type="molecule type" value="Genomic_DNA"/>
</dbReference>
<reference evidence="1" key="1">
    <citation type="submission" date="2023-04" db="EMBL/GenBank/DDBJ databases">
        <authorList>
            <person name="Vijverberg K."/>
            <person name="Xiong W."/>
            <person name="Schranz E."/>
        </authorList>
    </citation>
    <scope>NUCLEOTIDE SEQUENCE</scope>
</reference>
<sequence>MVLGLVFDSFSICGCYLCRCPISAPPPVWKVANKMISDSVPRKARSASTKWSHESISGGVVVGGGGYKAHSSLILDFTCKAWFDSHLTGVGGSSIAFLFQCFRENHNILESHKNGMPIPLKMRWEYYKREDGNDARGSTTTRPVTRSKSRGISSLVSEPLMMSTKQEELMKKLEAFMIQQTQSNNDLKTSTNDLKAAMTALQTKQAIVEEGLGRGATFGANPNSKFSYLGGWAGRGRGLTQDGAGRGSSKVFDSWRTAESLPFKHNWDSLKLEGSNRRDHGASKD</sequence>
<gene>
    <name evidence="1" type="ORF">LSALG_LOCUS33534</name>
</gene>
<name>A0AA35ZMK0_LACSI</name>
<organism evidence="1 2">
    <name type="scientific">Lactuca saligna</name>
    <name type="common">Willowleaf lettuce</name>
    <dbReference type="NCBI Taxonomy" id="75948"/>
    <lineage>
        <taxon>Eukaryota</taxon>
        <taxon>Viridiplantae</taxon>
        <taxon>Streptophyta</taxon>
        <taxon>Embryophyta</taxon>
        <taxon>Tracheophyta</taxon>
        <taxon>Spermatophyta</taxon>
        <taxon>Magnoliopsida</taxon>
        <taxon>eudicotyledons</taxon>
        <taxon>Gunneridae</taxon>
        <taxon>Pentapetalae</taxon>
        <taxon>asterids</taxon>
        <taxon>campanulids</taxon>
        <taxon>Asterales</taxon>
        <taxon>Asteraceae</taxon>
        <taxon>Cichorioideae</taxon>
        <taxon>Cichorieae</taxon>
        <taxon>Lactucinae</taxon>
        <taxon>Lactuca</taxon>
    </lineage>
</organism>
<dbReference type="AlphaFoldDB" id="A0AA35ZMK0"/>
<protein>
    <submittedName>
        <fullName evidence="1">Uncharacterized protein</fullName>
    </submittedName>
</protein>
<proteinExistence type="predicted"/>
<dbReference type="Proteomes" id="UP001177003">
    <property type="component" value="Chromosome 7"/>
</dbReference>